<evidence type="ECO:0000313" key="1">
    <source>
        <dbReference type="EMBL" id="CDO91922.1"/>
    </source>
</evidence>
<evidence type="ECO:0000313" key="2">
    <source>
        <dbReference type="Proteomes" id="UP000031516"/>
    </source>
</evidence>
<protein>
    <submittedName>
        <fullName evidence="1">WGS project CCBQ000000000 data, contig 00107</fullName>
    </submittedName>
</protein>
<sequence length="112" mass="11951">MQCIAPAVFLSAHHSTAQHSTSQTDGICNVFCTFCNADLGSGTQLTDWKSTEQGFVVYLDCDSNAEVLLGALAPSTRHIAISHVPLRAMLLEANGSSTSLPLPLPLFWSSET</sequence>
<accession>A0A0A8L1B6</accession>
<dbReference type="EMBL" id="CCBQ010000004">
    <property type="protein sequence ID" value="CDO91922.1"/>
    <property type="molecule type" value="Genomic_DNA"/>
</dbReference>
<dbReference type="AlphaFoldDB" id="A0A0A8L1B6"/>
<comment type="caution">
    <text evidence="1">The sequence shown here is derived from an EMBL/GenBank/DDBJ whole genome shotgun (WGS) entry which is preliminary data.</text>
</comment>
<gene>
    <name evidence="1" type="ORF">KLDO_g252</name>
</gene>
<reference evidence="1 2" key="1">
    <citation type="submission" date="2014-03" db="EMBL/GenBank/DDBJ databases">
        <title>The genome of Kluyveromyces dobzhanskii.</title>
        <authorList>
            <person name="Nystedt B."/>
            <person name="Astrom S."/>
        </authorList>
    </citation>
    <scope>NUCLEOTIDE SEQUENCE [LARGE SCALE GENOMIC DNA]</scope>
    <source>
        <strain evidence="1 2">CBS 2104</strain>
    </source>
</reference>
<dbReference type="Proteomes" id="UP000031516">
    <property type="component" value="Unassembled WGS sequence"/>
</dbReference>
<keyword evidence="2" id="KW-1185">Reference proteome</keyword>
<organism evidence="1 2">
    <name type="scientific">Kluyveromyces dobzhanskii CBS 2104</name>
    <dbReference type="NCBI Taxonomy" id="1427455"/>
    <lineage>
        <taxon>Eukaryota</taxon>
        <taxon>Fungi</taxon>
        <taxon>Dikarya</taxon>
        <taxon>Ascomycota</taxon>
        <taxon>Saccharomycotina</taxon>
        <taxon>Saccharomycetes</taxon>
        <taxon>Saccharomycetales</taxon>
        <taxon>Saccharomycetaceae</taxon>
        <taxon>Kluyveromyces</taxon>
    </lineage>
</organism>
<name>A0A0A8L1B6_9SACH</name>
<proteinExistence type="predicted"/>